<dbReference type="Proteomes" id="UP000736672">
    <property type="component" value="Unassembled WGS sequence"/>
</dbReference>
<comment type="caution">
    <text evidence="1">The sequence shown here is derived from an EMBL/GenBank/DDBJ whole genome shotgun (WGS) entry which is preliminary data.</text>
</comment>
<proteinExistence type="predicted"/>
<dbReference type="AlphaFoldDB" id="A0A9P9L0L2"/>
<organism evidence="1 2">
    <name type="scientific">Fusarium solani</name>
    <name type="common">Filamentous fungus</name>
    <dbReference type="NCBI Taxonomy" id="169388"/>
    <lineage>
        <taxon>Eukaryota</taxon>
        <taxon>Fungi</taxon>
        <taxon>Dikarya</taxon>
        <taxon>Ascomycota</taxon>
        <taxon>Pezizomycotina</taxon>
        <taxon>Sordariomycetes</taxon>
        <taxon>Hypocreomycetidae</taxon>
        <taxon>Hypocreales</taxon>
        <taxon>Nectriaceae</taxon>
        <taxon>Fusarium</taxon>
        <taxon>Fusarium solani species complex</taxon>
    </lineage>
</organism>
<accession>A0A9P9L0L2</accession>
<evidence type="ECO:0000313" key="1">
    <source>
        <dbReference type="EMBL" id="KAH7272012.1"/>
    </source>
</evidence>
<name>A0A9P9L0L2_FUSSL</name>
<keyword evidence="2" id="KW-1185">Reference proteome</keyword>
<protein>
    <submittedName>
        <fullName evidence="1">Uncharacterized protein</fullName>
    </submittedName>
</protein>
<sequence>MYLGSALSRYTISSGFSFWTEVHSALFFCSPPPSLLFFLLLALANPLKAVEACPVTTDHRRLRSDNQPTNPCSSVPQEARSVSIFLAATLTLARQGAFKQDETGQNSFLLCPRLAVSCCARAPFVYLLNCHWLGGFQS</sequence>
<gene>
    <name evidence="1" type="ORF">B0J15DRAFT_164949</name>
</gene>
<reference evidence="1" key="1">
    <citation type="journal article" date="2021" name="Nat. Commun.">
        <title>Genetic determinants of endophytism in the Arabidopsis root mycobiome.</title>
        <authorList>
            <person name="Mesny F."/>
            <person name="Miyauchi S."/>
            <person name="Thiergart T."/>
            <person name="Pickel B."/>
            <person name="Atanasova L."/>
            <person name="Karlsson M."/>
            <person name="Huettel B."/>
            <person name="Barry K.W."/>
            <person name="Haridas S."/>
            <person name="Chen C."/>
            <person name="Bauer D."/>
            <person name="Andreopoulos W."/>
            <person name="Pangilinan J."/>
            <person name="LaButti K."/>
            <person name="Riley R."/>
            <person name="Lipzen A."/>
            <person name="Clum A."/>
            <person name="Drula E."/>
            <person name="Henrissat B."/>
            <person name="Kohler A."/>
            <person name="Grigoriev I.V."/>
            <person name="Martin F.M."/>
            <person name="Hacquard S."/>
        </authorList>
    </citation>
    <scope>NUCLEOTIDE SEQUENCE</scope>
    <source>
        <strain evidence="1">FSSC 5 MPI-SDFR-AT-0091</strain>
    </source>
</reference>
<evidence type="ECO:0000313" key="2">
    <source>
        <dbReference type="Proteomes" id="UP000736672"/>
    </source>
</evidence>
<dbReference type="EMBL" id="JAGTJS010000003">
    <property type="protein sequence ID" value="KAH7272012.1"/>
    <property type="molecule type" value="Genomic_DNA"/>
</dbReference>